<dbReference type="Pfam" id="PF00172">
    <property type="entry name" value="Zn_clus"/>
    <property type="match status" value="1"/>
</dbReference>
<comment type="caution">
    <text evidence="7">The sequence shown here is derived from an EMBL/GenBank/DDBJ whole genome shotgun (WGS) entry which is preliminary data.</text>
</comment>
<dbReference type="GO" id="GO:0000435">
    <property type="term" value="P:positive regulation of transcription from RNA polymerase II promoter by galactose"/>
    <property type="evidence" value="ECO:0007669"/>
    <property type="project" value="TreeGrafter"/>
</dbReference>
<dbReference type="PROSITE" id="PS00463">
    <property type="entry name" value="ZN2_CY6_FUNGAL_1"/>
    <property type="match status" value="1"/>
</dbReference>
<dbReference type="GO" id="GO:0008270">
    <property type="term" value="F:zinc ion binding"/>
    <property type="evidence" value="ECO:0007669"/>
    <property type="project" value="InterPro"/>
</dbReference>
<protein>
    <recommendedName>
        <fullName evidence="6">Zn(2)-C6 fungal-type domain-containing protein</fullName>
    </recommendedName>
</protein>
<dbReference type="AlphaFoldDB" id="A0AAN6D2X3"/>
<evidence type="ECO:0000256" key="3">
    <source>
        <dbReference type="ARBA" id="ARBA00023163"/>
    </source>
</evidence>
<dbReference type="SMART" id="SM00066">
    <property type="entry name" value="GAL4"/>
    <property type="match status" value="1"/>
</dbReference>
<feature type="compositionally biased region" description="Polar residues" evidence="5">
    <location>
        <begin position="487"/>
        <end position="497"/>
    </location>
</feature>
<evidence type="ECO:0000256" key="4">
    <source>
        <dbReference type="ARBA" id="ARBA00023242"/>
    </source>
</evidence>
<gene>
    <name evidence="7" type="ORF">KL933_003784</name>
</gene>
<proteinExistence type="predicted"/>
<evidence type="ECO:0000256" key="2">
    <source>
        <dbReference type="ARBA" id="ARBA00023125"/>
    </source>
</evidence>
<dbReference type="GO" id="GO:0000981">
    <property type="term" value="F:DNA-binding transcription factor activity, RNA polymerase II-specific"/>
    <property type="evidence" value="ECO:0007669"/>
    <property type="project" value="InterPro"/>
</dbReference>
<feature type="region of interest" description="Disordered" evidence="5">
    <location>
        <begin position="341"/>
        <end position="412"/>
    </location>
</feature>
<dbReference type="InterPro" id="IPR036864">
    <property type="entry name" value="Zn2-C6_fun-type_DNA-bd_sf"/>
</dbReference>
<dbReference type="GO" id="GO:0005634">
    <property type="term" value="C:nucleus"/>
    <property type="evidence" value="ECO:0007669"/>
    <property type="project" value="TreeGrafter"/>
</dbReference>
<keyword evidence="1" id="KW-0805">Transcription regulation</keyword>
<dbReference type="GO" id="GO:0000978">
    <property type="term" value="F:RNA polymerase II cis-regulatory region sequence-specific DNA binding"/>
    <property type="evidence" value="ECO:0007669"/>
    <property type="project" value="TreeGrafter"/>
</dbReference>
<dbReference type="PANTHER" id="PTHR47424">
    <property type="entry name" value="REGULATORY PROTEIN GAL4"/>
    <property type="match status" value="1"/>
</dbReference>
<evidence type="ECO:0000259" key="6">
    <source>
        <dbReference type="PROSITE" id="PS50048"/>
    </source>
</evidence>
<dbReference type="PROSITE" id="PS50048">
    <property type="entry name" value="ZN2_CY6_FUNGAL_2"/>
    <property type="match status" value="1"/>
</dbReference>
<dbReference type="EMBL" id="JAHLUH010000011">
    <property type="protein sequence ID" value="KAG7725736.1"/>
    <property type="molecule type" value="Genomic_DNA"/>
</dbReference>
<dbReference type="Proteomes" id="UP000738402">
    <property type="component" value="Unassembled WGS sequence"/>
</dbReference>
<evidence type="ECO:0000313" key="7">
    <source>
        <dbReference type="EMBL" id="KAG7725736.1"/>
    </source>
</evidence>
<accession>A0AAN6D2X3</accession>
<name>A0AAN6D2X3_9ASCO</name>
<dbReference type="InterPro" id="IPR051127">
    <property type="entry name" value="Fungal_SecMet_Regulators"/>
</dbReference>
<feature type="region of interest" description="Disordered" evidence="5">
    <location>
        <begin position="444"/>
        <end position="498"/>
    </location>
</feature>
<dbReference type="Gene3D" id="4.10.240.10">
    <property type="entry name" value="Zn(2)-C6 fungal-type DNA-binding domain"/>
    <property type="match status" value="1"/>
</dbReference>
<evidence type="ECO:0000256" key="5">
    <source>
        <dbReference type="SAM" id="MobiDB-lite"/>
    </source>
</evidence>
<evidence type="ECO:0000256" key="1">
    <source>
        <dbReference type="ARBA" id="ARBA00023015"/>
    </source>
</evidence>
<dbReference type="CDD" id="cd00067">
    <property type="entry name" value="GAL4"/>
    <property type="match status" value="1"/>
</dbReference>
<dbReference type="PANTHER" id="PTHR47424:SF3">
    <property type="entry name" value="REGULATORY PROTEIN GAL4"/>
    <property type="match status" value="1"/>
</dbReference>
<evidence type="ECO:0000313" key="8">
    <source>
        <dbReference type="Proteomes" id="UP000738402"/>
    </source>
</evidence>
<feature type="compositionally biased region" description="Basic residues" evidence="5">
    <location>
        <begin position="394"/>
        <end position="410"/>
    </location>
</feature>
<sequence>MTTDATKQHSCNECRRRKLRCSRDLPTCVSCAKFKRHCLYNRHSQSPLTRRHLTQVEEELRVATELLRALSPDLDIHSILANVKNGFSVWEIPELGRLRQNRQDPIASDRNFQVPQLLPLAVNEDYKNTSENQKPVYSWDERDHKAIDGMAITDRSGYLGSHSSVAVISLVFGGYSWGGTPRSPVRRDRASVSGAKIEQYLNRYFETYHVSYPIVYRPMFWAQYNQIVPRPEIGWDSLMYTMAAIGAFMGSSNPDNEDDLVLIDKAKSHLNFELLETGSISLRHRADGGVGVPAGRGPGADDLHERAAAKPVPSAHQLHLRAHHLRPVPVRERAARVGHPVHRALEEPGSRLLPAGQRGLAAVHARTPRSALETEKPADHHVQNKPAEKGVPPPRRRAPVPRGRGGRRKVSAQVLGDHPEHGSVLAAQGDHHQDGGMVHGFLPGSRLPHASGVSAERPAGSPGRALETGHSDGRAGPPAAAAHMSDSHQGSGAQQVSGGRVRCLCRRGSRLARQRRHRRKPDIAAHTPALGAVAAGVRHRAAVSVACLRNI</sequence>
<organism evidence="7 8">
    <name type="scientific">Ogataea haglerorum</name>
    <dbReference type="NCBI Taxonomy" id="1937702"/>
    <lineage>
        <taxon>Eukaryota</taxon>
        <taxon>Fungi</taxon>
        <taxon>Dikarya</taxon>
        <taxon>Ascomycota</taxon>
        <taxon>Saccharomycotina</taxon>
        <taxon>Pichiomycetes</taxon>
        <taxon>Pichiales</taxon>
        <taxon>Pichiaceae</taxon>
        <taxon>Ogataea</taxon>
    </lineage>
</organism>
<dbReference type="SUPFAM" id="SSF57701">
    <property type="entry name" value="Zn2/Cys6 DNA-binding domain"/>
    <property type="match status" value="1"/>
</dbReference>
<feature type="compositionally biased region" description="Basic and acidic residues" evidence="5">
    <location>
        <begin position="372"/>
        <end position="388"/>
    </location>
</feature>
<keyword evidence="3" id="KW-0804">Transcription</keyword>
<dbReference type="CDD" id="cd12148">
    <property type="entry name" value="fungal_TF_MHR"/>
    <property type="match status" value="1"/>
</dbReference>
<keyword evidence="4" id="KW-0539">Nucleus</keyword>
<keyword evidence="2" id="KW-0238">DNA-binding</keyword>
<feature type="domain" description="Zn(2)-C6 fungal-type" evidence="6">
    <location>
        <begin position="10"/>
        <end position="40"/>
    </location>
</feature>
<reference evidence="7" key="1">
    <citation type="journal article" date="2021" name="G3 (Bethesda)">
        <title>Genomic diversity, chromosomal rearrangements, and interspecies hybridization in the ogataea polymorpha species complex.</title>
        <authorList>
            <person name="Hanson S.J."/>
            <person name="Cinneide E.O."/>
            <person name="Salzberg L.I."/>
            <person name="Wolfe K.H."/>
            <person name="McGowan J."/>
            <person name="Fitzpatrick D.A."/>
            <person name="Matlin K."/>
        </authorList>
    </citation>
    <scope>NUCLEOTIDE SEQUENCE</scope>
    <source>
        <strain evidence="7">83-405-1</strain>
    </source>
</reference>
<dbReference type="InterPro" id="IPR001138">
    <property type="entry name" value="Zn2Cys6_DnaBD"/>
</dbReference>